<dbReference type="InterPro" id="IPR007049">
    <property type="entry name" value="Carb-sel_porin_OprB"/>
</dbReference>
<dbReference type="EMBL" id="CP018092">
    <property type="protein sequence ID" value="ATS19612.1"/>
    <property type="molecule type" value="Genomic_DNA"/>
</dbReference>
<evidence type="ECO:0000256" key="2">
    <source>
        <dbReference type="SAM" id="MobiDB-lite"/>
    </source>
</evidence>
<dbReference type="GO" id="GO:0015288">
    <property type="term" value="F:porin activity"/>
    <property type="evidence" value="ECO:0007669"/>
    <property type="project" value="InterPro"/>
</dbReference>
<evidence type="ECO:0000256" key="1">
    <source>
        <dbReference type="RuleBase" id="RU363072"/>
    </source>
</evidence>
<dbReference type="AlphaFoldDB" id="A0A2D2Q561"/>
<dbReference type="PANTHER" id="PTHR43308:SF1">
    <property type="entry name" value="OUTER MEMBRANE PROTEIN ALPHA"/>
    <property type="match status" value="1"/>
</dbReference>
<protein>
    <submittedName>
        <fullName evidence="4">Porin</fullName>
    </submittedName>
</protein>
<dbReference type="Pfam" id="PF00395">
    <property type="entry name" value="SLH"/>
    <property type="match status" value="1"/>
</dbReference>
<dbReference type="NCBIfam" id="NF033921">
    <property type="entry name" value="por_somb"/>
    <property type="match status" value="1"/>
</dbReference>
<accession>A0A2D2Q561</accession>
<dbReference type="Proteomes" id="UP000231057">
    <property type="component" value="Chromosome"/>
</dbReference>
<sequence length="549" mass="59113">MAQNRRPAAPVPSVAELDSGAVLPTPSQPQDQSLGIRRNLPQVTSVNQLSDVRPTDWAYQALASLVEKYGCIAGYPDGTFRGNRAATRYELAAALNACLDVISDRFATKEDLATLQKLMQEFANELALVKGRVTNLEGRVANLEATQFATMTVLRSSVLVSVSDVLSGTFAVPAPLSGPSINDNPVVTYRARFNFDTSFSGKDVLRVRLQAANMPAYQAVTGTNMARLAYDTNTAGAFRVDDLYYRTPLGDRLFLAFDANAGNFDKNVFVFNPLLQSDETGSLTRFGRFNPIYRIAGGGAGLSLRYKILENKERGTGIDFNLSYQAPRANLPFDRSVNPPGPNNALGNDNGFFNGAYGALAQLDLRPAKNMAFGFTYVRSFGTNVAGGTGSSGFAGSAANPTGVNDRNTAADSFGFQFTYRPIQKFNVAGWVGYSDVRIVQNQADFVAGARNAEVLNWAVSAAVPDLLSKGDVLGIIFGQPPQTINVRNTFGGFAPSTAFNSYHIEGLYRYRVSPNIAITPGIIALVNPNSNSNNSPIILGVVRTTFTF</sequence>
<proteinExistence type="inferred from homology"/>
<dbReference type="Pfam" id="PF04966">
    <property type="entry name" value="OprB"/>
    <property type="match status" value="1"/>
</dbReference>
<name>A0A2D2Q561_PARLV</name>
<organism evidence="4 5">
    <name type="scientific">Parathermosynechococcus lividus PCC 6715</name>
    <dbReference type="NCBI Taxonomy" id="1917166"/>
    <lineage>
        <taxon>Bacteria</taxon>
        <taxon>Bacillati</taxon>
        <taxon>Cyanobacteriota</taxon>
        <taxon>Cyanophyceae</taxon>
        <taxon>Acaryochloridales</taxon>
        <taxon>Thermosynechococcaceae</taxon>
        <taxon>Parathermosynechococcus</taxon>
    </lineage>
</organism>
<evidence type="ECO:0000313" key="5">
    <source>
        <dbReference type="Proteomes" id="UP000231057"/>
    </source>
</evidence>
<dbReference type="GO" id="GO:0008643">
    <property type="term" value="P:carbohydrate transport"/>
    <property type="evidence" value="ECO:0007669"/>
    <property type="project" value="InterPro"/>
</dbReference>
<feature type="domain" description="SLH" evidence="3">
    <location>
        <begin position="45"/>
        <end position="109"/>
    </location>
</feature>
<dbReference type="KEGG" id="slw:BRW62_10120"/>
<reference evidence="5" key="2">
    <citation type="journal article" date="2022" name="Front. Microbiol.">
        <title>Comparative Genomic Analysis Revealed Distinct Molecular Components and Organization of CO2-Concentrating Mechanism in Thermophilic Cyanobacteria.</title>
        <authorList>
            <person name="Tang J."/>
            <person name="Zhou H."/>
            <person name="Yao D."/>
            <person name="Riaz S."/>
            <person name="You D."/>
            <person name="Klepacz-Smolka A."/>
            <person name="Daroch M."/>
        </authorList>
    </citation>
    <scope>NUCLEOTIDE SEQUENCE [LARGE SCALE GENOMIC DNA]</scope>
    <source>
        <strain evidence="5">PCC 6715</strain>
    </source>
</reference>
<dbReference type="GO" id="GO:0016020">
    <property type="term" value="C:membrane"/>
    <property type="evidence" value="ECO:0007669"/>
    <property type="project" value="InterPro"/>
</dbReference>
<dbReference type="PROSITE" id="PS51272">
    <property type="entry name" value="SLH"/>
    <property type="match status" value="1"/>
</dbReference>
<feature type="region of interest" description="Disordered" evidence="2">
    <location>
        <begin position="1"/>
        <end position="33"/>
    </location>
</feature>
<dbReference type="InterPro" id="IPR047684">
    <property type="entry name" value="Por_som-like"/>
</dbReference>
<dbReference type="InterPro" id="IPR001119">
    <property type="entry name" value="SLH_dom"/>
</dbReference>
<dbReference type="PANTHER" id="PTHR43308">
    <property type="entry name" value="OUTER MEMBRANE PROTEIN ALPHA-RELATED"/>
    <property type="match status" value="1"/>
</dbReference>
<evidence type="ECO:0000313" key="4">
    <source>
        <dbReference type="EMBL" id="ATS19612.1"/>
    </source>
</evidence>
<keyword evidence="5" id="KW-1185">Reference proteome</keyword>
<comment type="similarity">
    <text evidence="1">Belongs to the OprB family.</text>
</comment>
<gene>
    <name evidence="4" type="ORF">BRW62_10120</name>
</gene>
<dbReference type="InterPro" id="IPR051465">
    <property type="entry name" value="Cell_Envelope_Struct_Comp"/>
</dbReference>
<evidence type="ECO:0000259" key="3">
    <source>
        <dbReference type="PROSITE" id="PS51272"/>
    </source>
</evidence>
<reference evidence="4 5" key="1">
    <citation type="submission" date="2016-11" db="EMBL/GenBank/DDBJ databases">
        <title>Complete genome sequence of thermophilic cyanobacteria strain Synechococcus sp. PCC6715.</title>
        <authorList>
            <person name="Tang J."/>
            <person name="Daroch M."/>
            <person name="Liang Y."/>
            <person name="Jiang D."/>
            <person name="Shah M."/>
        </authorList>
    </citation>
    <scope>NUCLEOTIDE SEQUENCE [LARGE SCALE GENOMIC DNA]</scope>
    <source>
        <strain evidence="4 5">PCC 6715</strain>
    </source>
</reference>